<dbReference type="AlphaFoldDB" id="A0A8J3SCG9"/>
<dbReference type="Proteomes" id="UP000619788">
    <property type="component" value="Unassembled WGS sequence"/>
</dbReference>
<accession>A0A8J3SCG9</accession>
<dbReference type="RefSeq" id="WP_204063000.1">
    <property type="nucleotide sequence ID" value="NZ_BOOJ01000012.1"/>
</dbReference>
<evidence type="ECO:0000313" key="2">
    <source>
        <dbReference type="Proteomes" id="UP000619788"/>
    </source>
</evidence>
<reference evidence="1 2" key="1">
    <citation type="submission" date="2021-01" db="EMBL/GenBank/DDBJ databases">
        <title>Whole genome shotgun sequence of Planobispora siamensis NBRC 107568.</title>
        <authorList>
            <person name="Komaki H."/>
            <person name="Tamura T."/>
        </authorList>
    </citation>
    <scope>NUCLEOTIDE SEQUENCE [LARGE SCALE GENOMIC DNA]</scope>
    <source>
        <strain evidence="1 2">NBRC 107568</strain>
    </source>
</reference>
<keyword evidence="2" id="KW-1185">Reference proteome</keyword>
<gene>
    <name evidence="1" type="ORF">Psi01_12900</name>
</gene>
<organism evidence="1 2">
    <name type="scientific">Planobispora siamensis</name>
    <dbReference type="NCBI Taxonomy" id="936338"/>
    <lineage>
        <taxon>Bacteria</taxon>
        <taxon>Bacillati</taxon>
        <taxon>Actinomycetota</taxon>
        <taxon>Actinomycetes</taxon>
        <taxon>Streptosporangiales</taxon>
        <taxon>Streptosporangiaceae</taxon>
        <taxon>Planobispora</taxon>
    </lineage>
</organism>
<evidence type="ECO:0000313" key="1">
    <source>
        <dbReference type="EMBL" id="GIH90660.1"/>
    </source>
</evidence>
<proteinExistence type="predicted"/>
<dbReference type="EMBL" id="BOOJ01000012">
    <property type="protein sequence ID" value="GIH90660.1"/>
    <property type="molecule type" value="Genomic_DNA"/>
</dbReference>
<comment type="caution">
    <text evidence="1">The sequence shown here is derived from an EMBL/GenBank/DDBJ whole genome shotgun (WGS) entry which is preliminary data.</text>
</comment>
<sequence>MPDDPCTVRAEVPSVEKVFDDDAVISRFLSAWYGPPDRPAAPPPEAERLPPPLRAWYGVTSGYARPLLFNHKINPAASVYEDDGMLGFCVDDFEWQEFGVPSGDEDPVVHRQLIDGDTGWEPHEEGMRLSQFLVAVLLHETVQGARYGAAADGLPRDRLGRLLEPLRPLPGPELFTAQYAGEGLLAIAWPASGAWSVRLAAREPQLLAYAAAVPGVGFGPGEWCPPGSGDGS</sequence>
<name>A0A8J3SCG9_9ACTN</name>
<protein>
    <submittedName>
        <fullName evidence="1">Uncharacterized protein</fullName>
    </submittedName>
</protein>